<feature type="region of interest" description="Disordered" evidence="1">
    <location>
        <begin position="59"/>
        <end position="128"/>
    </location>
</feature>
<evidence type="ECO:0000313" key="4">
    <source>
        <dbReference type="WBParaSite" id="PTRK_0000191000.1"/>
    </source>
</evidence>
<feature type="signal peptide" evidence="2">
    <location>
        <begin position="1"/>
        <end position="21"/>
    </location>
</feature>
<sequence length="128" mass="14495">MKIYFELLIIIIIINVTITKGEWPSWDPDVVVINKPNTVPSGGVYRRIKYGYYTFPSNSQWPQPPPTWPSPPPTSWPSPPPPSWPAPPPPSWPSPSPPSWPAPPPPSWPSPPHYSWPSPSWNSNNNWK</sequence>
<feature type="compositionally biased region" description="Pro residues" evidence="1">
    <location>
        <begin position="62"/>
        <end position="114"/>
    </location>
</feature>
<name>A0A0N4Z4J2_PARTI</name>
<reference evidence="4" key="1">
    <citation type="submission" date="2017-02" db="UniProtKB">
        <authorList>
            <consortium name="WormBaseParasite"/>
        </authorList>
    </citation>
    <scope>IDENTIFICATION</scope>
</reference>
<evidence type="ECO:0000313" key="3">
    <source>
        <dbReference type="Proteomes" id="UP000038045"/>
    </source>
</evidence>
<keyword evidence="2" id="KW-0732">Signal</keyword>
<evidence type="ECO:0000256" key="2">
    <source>
        <dbReference type="SAM" id="SignalP"/>
    </source>
</evidence>
<keyword evidence="3" id="KW-1185">Reference proteome</keyword>
<dbReference type="AlphaFoldDB" id="A0A0N4Z4J2"/>
<evidence type="ECO:0000256" key="1">
    <source>
        <dbReference type="SAM" id="MobiDB-lite"/>
    </source>
</evidence>
<accession>A0A0N4Z4J2</accession>
<feature type="chain" id="PRO_5005891068" evidence="2">
    <location>
        <begin position="22"/>
        <end position="128"/>
    </location>
</feature>
<protein>
    <submittedName>
        <fullName evidence="4">Uncharacterized protein</fullName>
    </submittedName>
</protein>
<dbReference type="Proteomes" id="UP000038045">
    <property type="component" value="Unplaced"/>
</dbReference>
<dbReference type="WBParaSite" id="PTRK_0000191000.1">
    <property type="protein sequence ID" value="PTRK_0000191000.1"/>
    <property type="gene ID" value="PTRK_0000191000"/>
</dbReference>
<feature type="compositionally biased region" description="Low complexity" evidence="1">
    <location>
        <begin position="115"/>
        <end position="128"/>
    </location>
</feature>
<proteinExistence type="predicted"/>
<organism evidence="3 4">
    <name type="scientific">Parastrongyloides trichosuri</name>
    <name type="common">Possum-specific nematode worm</name>
    <dbReference type="NCBI Taxonomy" id="131310"/>
    <lineage>
        <taxon>Eukaryota</taxon>
        <taxon>Metazoa</taxon>
        <taxon>Ecdysozoa</taxon>
        <taxon>Nematoda</taxon>
        <taxon>Chromadorea</taxon>
        <taxon>Rhabditida</taxon>
        <taxon>Tylenchina</taxon>
        <taxon>Panagrolaimomorpha</taxon>
        <taxon>Strongyloidoidea</taxon>
        <taxon>Strongyloididae</taxon>
        <taxon>Parastrongyloides</taxon>
    </lineage>
</organism>